<reference evidence="3 4" key="1">
    <citation type="submission" date="2023-07" db="EMBL/GenBank/DDBJ databases">
        <title>Sorghum-associated microbial communities from plants grown in Nebraska, USA.</title>
        <authorList>
            <person name="Schachtman D."/>
        </authorList>
    </citation>
    <scope>NUCLEOTIDE SEQUENCE [LARGE SCALE GENOMIC DNA]</scope>
    <source>
        <strain evidence="3 4">CC482</strain>
    </source>
</reference>
<dbReference type="Pfam" id="PF14270">
    <property type="entry name" value="DUF4358"/>
    <property type="match status" value="1"/>
</dbReference>
<evidence type="ECO:0000256" key="1">
    <source>
        <dbReference type="SAM" id="MobiDB-lite"/>
    </source>
</evidence>
<protein>
    <submittedName>
        <fullName evidence="3">PBP1b-binding outer membrane lipoprotein LpoB</fullName>
    </submittedName>
</protein>
<feature type="chain" id="PRO_5045566290" evidence="2">
    <location>
        <begin position="23"/>
        <end position="180"/>
    </location>
</feature>
<evidence type="ECO:0000313" key="4">
    <source>
        <dbReference type="Proteomes" id="UP001229346"/>
    </source>
</evidence>
<feature type="compositionally biased region" description="Low complexity" evidence="1">
    <location>
        <begin position="28"/>
        <end position="38"/>
    </location>
</feature>
<dbReference type="InterPro" id="IPR025648">
    <property type="entry name" value="DUF4358"/>
</dbReference>
<dbReference type="Proteomes" id="UP001229346">
    <property type="component" value="Unassembled WGS sequence"/>
</dbReference>
<keyword evidence="2" id="KW-0732">Signal</keyword>
<evidence type="ECO:0000313" key="3">
    <source>
        <dbReference type="EMBL" id="MDQ0112486.1"/>
    </source>
</evidence>
<dbReference type="RefSeq" id="WP_307203357.1">
    <property type="nucleotide sequence ID" value="NZ_JAUSSU010000003.1"/>
</dbReference>
<dbReference type="EMBL" id="JAUSSU010000003">
    <property type="protein sequence ID" value="MDQ0112486.1"/>
    <property type="molecule type" value="Genomic_DNA"/>
</dbReference>
<gene>
    <name evidence="3" type="ORF">J2T15_001921</name>
</gene>
<keyword evidence="4" id="KW-1185">Reference proteome</keyword>
<sequence>MKKMYMALLLTIVLGLMLTACSGGNGGKNNSANNESNNTQQEDKVTEPTQTTKEMMDAMLATIEPPALMELQGDMLAQMYYLDAALLDQYTIMTPMMNIKTNEVAIIKVKDAKDVPAVEEAIKKRAGDVQKQFETYLQDQYENAKNYKLVTKGKYVLFVISDSAEADKLVAEFETFFAQK</sequence>
<feature type="signal peptide" evidence="2">
    <location>
        <begin position="1"/>
        <end position="22"/>
    </location>
</feature>
<name>A0ABT9TYN4_PAEHA</name>
<feature type="region of interest" description="Disordered" evidence="1">
    <location>
        <begin position="28"/>
        <end position="50"/>
    </location>
</feature>
<organism evidence="3 4">
    <name type="scientific">Paenibacillus harenae</name>
    <dbReference type="NCBI Taxonomy" id="306543"/>
    <lineage>
        <taxon>Bacteria</taxon>
        <taxon>Bacillati</taxon>
        <taxon>Bacillota</taxon>
        <taxon>Bacilli</taxon>
        <taxon>Bacillales</taxon>
        <taxon>Paenibacillaceae</taxon>
        <taxon>Paenibacillus</taxon>
    </lineage>
</organism>
<evidence type="ECO:0000256" key="2">
    <source>
        <dbReference type="SAM" id="SignalP"/>
    </source>
</evidence>
<dbReference type="PROSITE" id="PS51257">
    <property type="entry name" value="PROKAR_LIPOPROTEIN"/>
    <property type="match status" value="1"/>
</dbReference>
<accession>A0ABT9TYN4</accession>
<comment type="caution">
    <text evidence="3">The sequence shown here is derived from an EMBL/GenBank/DDBJ whole genome shotgun (WGS) entry which is preliminary data.</text>
</comment>
<proteinExistence type="predicted"/>
<keyword evidence="3" id="KW-0449">Lipoprotein</keyword>